<protein>
    <submittedName>
        <fullName evidence="1">Uncharacterized protein</fullName>
    </submittedName>
</protein>
<sequence>MYRNSGFCLVYSFYTFHFMKFMHSHYQMTIQLNIKILICIKI</sequence>
<name>A0A0E9R6E1_ANGAN</name>
<organism evidence="1">
    <name type="scientific">Anguilla anguilla</name>
    <name type="common">European freshwater eel</name>
    <name type="synonym">Muraena anguilla</name>
    <dbReference type="NCBI Taxonomy" id="7936"/>
    <lineage>
        <taxon>Eukaryota</taxon>
        <taxon>Metazoa</taxon>
        <taxon>Chordata</taxon>
        <taxon>Craniata</taxon>
        <taxon>Vertebrata</taxon>
        <taxon>Euteleostomi</taxon>
        <taxon>Actinopterygii</taxon>
        <taxon>Neopterygii</taxon>
        <taxon>Teleostei</taxon>
        <taxon>Anguilliformes</taxon>
        <taxon>Anguillidae</taxon>
        <taxon>Anguilla</taxon>
    </lineage>
</organism>
<accession>A0A0E9R6E1</accession>
<reference evidence="1" key="1">
    <citation type="submission" date="2014-11" db="EMBL/GenBank/DDBJ databases">
        <authorList>
            <person name="Amaro Gonzalez C."/>
        </authorList>
    </citation>
    <scope>NUCLEOTIDE SEQUENCE</scope>
</reference>
<evidence type="ECO:0000313" key="1">
    <source>
        <dbReference type="EMBL" id="JAH23903.1"/>
    </source>
</evidence>
<dbReference type="AlphaFoldDB" id="A0A0E9R6E1"/>
<proteinExistence type="predicted"/>
<reference evidence="1" key="2">
    <citation type="journal article" date="2015" name="Fish Shellfish Immunol.">
        <title>Early steps in the European eel (Anguilla anguilla)-Vibrio vulnificus interaction in the gills: Role of the RtxA13 toxin.</title>
        <authorList>
            <person name="Callol A."/>
            <person name="Pajuelo D."/>
            <person name="Ebbesson L."/>
            <person name="Teles M."/>
            <person name="MacKenzie S."/>
            <person name="Amaro C."/>
        </authorList>
    </citation>
    <scope>NUCLEOTIDE SEQUENCE</scope>
</reference>
<dbReference type="EMBL" id="GBXM01084674">
    <property type="protein sequence ID" value="JAH23903.1"/>
    <property type="molecule type" value="Transcribed_RNA"/>
</dbReference>